<protein>
    <recommendedName>
        <fullName evidence="3">Calcyclin-binding protein</fullName>
    </recommendedName>
</protein>
<dbReference type="Pfam" id="PF09032">
    <property type="entry name" value="Siah-Interact_N"/>
    <property type="match status" value="1"/>
</dbReference>
<dbReference type="Pfam" id="PF05002">
    <property type="entry name" value="SGS"/>
    <property type="match status" value="1"/>
</dbReference>
<dbReference type="Gene3D" id="2.60.40.790">
    <property type="match status" value="1"/>
</dbReference>
<feature type="region of interest" description="Disordered" evidence="10">
    <location>
        <begin position="174"/>
        <end position="197"/>
    </location>
</feature>
<proteinExistence type="predicted"/>
<evidence type="ECO:0000256" key="5">
    <source>
        <dbReference type="ARBA" id="ARBA00022553"/>
    </source>
</evidence>
<dbReference type="GO" id="GO:0031625">
    <property type="term" value="F:ubiquitin protein ligase binding"/>
    <property type="evidence" value="ECO:0007669"/>
    <property type="project" value="InterPro"/>
</dbReference>
<keyword evidence="8" id="KW-0539">Nucleus</keyword>
<reference evidence="13" key="1">
    <citation type="submission" date="2021-11" db="EMBL/GenBank/DDBJ databases">
        <authorList>
            <person name="Schell T."/>
        </authorList>
    </citation>
    <scope>NUCLEOTIDE SEQUENCE</scope>
    <source>
        <strain evidence="13">M5</strain>
    </source>
</reference>
<organism evidence="13 14">
    <name type="scientific">Daphnia galeata</name>
    <dbReference type="NCBI Taxonomy" id="27404"/>
    <lineage>
        <taxon>Eukaryota</taxon>
        <taxon>Metazoa</taxon>
        <taxon>Ecdysozoa</taxon>
        <taxon>Arthropoda</taxon>
        <taxon>Crustacea</taxon>
        <taxon>Branchiopoda</taxon>
        <taxon>Diplostraca</taxon>
        <taxon>Cladocera</taxon>
        <taxon>Anomopoda</taxon>
        <taxon>Daphniidae</taxon>
        <taxon>Daphnia</taxon>
    </lineage>
</organism>
<dbReference type="InterPro" id="IPR037893">
    <property type="entry name" value="CS_CacyBP"/>
</dbReference>
<dbReference type="InterPro" id="IPR007699">
    <property type="entry name" value="SGS_dom"/>
</dbReference>
<dbReference type="Gene3D" id="4.10.860.10">
    <property type="entry name" value="UVR domain"/>
    <property type="match status" value="1"/>
</dbReference>
<keyword evidence="5" id="KW-0597">Phosphoprotein</keyword>
<dbReference type="OrthoDB" id="164025at2759"/>
<dbReference type="InterPro" id="IPR052289">
    <property type="entry name" value="Calcyclin-binding_UBL-bridge"/>
</dbReference>
<dbReference type="SUPFAM" id="SSF49764">
    <property type="entry name" value="HSP20-like chaperones"/>
    <property type="match status" value="1"/>
</dbReference>
<feature type="domain" description="CS" evidence="12">
    <location>
        <begin position="71"/>
        <end position="164"/>
    </location>
</feature>
<accession>A0A8J2RS26</accession>
<evidence type="ECO:0000256" key="3">
    <source>
        <dbReference type="ARBA" id="ARBA00015702"/>
    </source>
</evidence>
<comment type="caution">
    <text evidence="13">The sequence shown here is derived from an EMBL/GenBank/DDBJ whole genome shotgun (WGS) entry which is preliminary data.</text>
</comment>
<evidence type="ECO:0000256" key="6">
    <source>
        <dbReference type="ARBA" id="ARBA00022786"/>
    </source>
</evidence>
<dbReference type="InterPro" id="IPR008978">
    <property type="entry name" value="HSP20-like_chaperone"/>
</dbReference>
<dbReference type="SUPFAM" id="SSF140106">
    <property type="entry name" value="Calcyclin-binding protein-like"/>
    <property type="match status" value="1"/>
</dbReference>
<evidence type="ECO:0000313" key="14">
    <source>
        <dbReference type="Proteomes" id="UP000789390"/>
    </source>
</evidence>
<dbReference type="AlphaFoldDB" id="A0A8J2RS26"/>
<keyword evidence="4" id="KW-0963">Cytoplasm</keyword>
<evidence type="ECO:0000256" key="7">
    <source>
        <dbReference type="ARBA" id="ARBA00022990"/>
    </source>
</evidence>
<dbReference type="GO" id="GO:0007507">
    <property type="term" value="P:heart development"/>
    <property type="evidence" value="ECO:0007669"/>
    <property type="project" value="TreeGrafter"/>
</dbReference>
<evidence type="ECO:0000256" key="4">
    <source>
        <dbReference type="ARBA" id="ARBA00022490"/>
    </source>
</evidence>
<dbReference type="GO" id="GO:0005737">
    <property type="term" value="C:cytoplasm"/>
    <property type="evidence" value="ECO:0007669"/>
    <property type="project" value="UniProtKB-SubCell"/>
</dbReference>
<keyword evidence="7" id="KW-0007">Acetylation</keyword>
<dbReference type="PROSITE" id="PS51048">
    <property type="entry name" value="SGS"/>
    <property type="match status" value="1"/>
</dbReference>
<dbReference type="PANTHER" id="PTHR13164:SF3">
    <property type="entry name" value="CALCYCLIN-BINDING PROTEIN"/>
    <property type="match status" value="1"/>
</dbReference>
<dbReference type="GO" id="GO:0015631">
    <property type="term" value="F:tubulin binding"/>
    <property type="evidence" value="ECO:0007669"/>
    <property type="project" value="InterPro"/>
</dbReference>
<dbReference type="InterPro" id="IPR007052">
    <property type="entry name" value="CS_dom"/>
</dbReference>
<evidence type="ECO:0000256" key="10">
    <source>
        <dbReference type="SAM" id="MobiDB-lite"/>
    </source>
</evidence>
<evidence type="ECO:0000313" key="13">
    <source>
        <dbReference type="EMBL" id="CAH0107744.1"/>
    </source>
</evidence>
<keyword evidence="14" id="KW-1185">Reference proteome</keyword>
<dbReference type="GO" id="GO:0005634">
    <property type="term" value="C:nucleus"/>
    <property type="evidence" value="ECO:0007669"/>
    <property type="project" value="UniProtKB-SubCell"/>
</dbReference>
<dbReference type="PROSITE" id="PS51203">
    <property type="entry name" value="CS"/>
    <property type="match status" value="1"/>
</dbReference>
<evidence type="ECO:0000256" key="1">
    <source>
        <dbReference type="ARBA" id="ARBA00004123"/>
    </source>
</evidence>
<dbReference type="PANTHER" id="PTHR13164">
    <property type="entry name" value="CALICYLIN BINDING PROTEIN"/>
    <property type="match status" value="1"/>
</dbReference>
<evidence type="ECO:0000256" key="9">
    <source>
        <dbReference type="ARBA" id="ARBA00025145"/>
    </source>
</evidence>
<dbReference type="InterPro" id="IPR015120">
    <property type="entry name" value="Siah-Interact_N"/>
</dbReference>
<dbReference type="EMBL" id="CAKKLH010000278">
    <property type="protein sequence ID" value="CAH0107744.1"/>
    <property type="molecule type" value="Genomic_DNA"/>
</dbReference>
<comment type="subcellular location">
    <subcellularLocation>
        <location evidence="2">Cytoplasm</location>
    </subcellularLocation>
    <subcellularLocation>
        <location evidence="1">Nucleus</location>
    </subcellularLocation>
</comment>
<name>A0A8J2RS26_9CRUS</name>
<evidence type="ECO:0000256" key="2">
    <source>
        <dbReference type="ARBA" id="ARBA00004496"/>
    </source>
</evidence>
<sequence length="226" mass="25325">MPRPTDELRADVDELKKLTDLATRQSVKDVLGIETRRLETEISLQLKDNMFNLEAKPAAAASASAVRCYDVKLTNYAWDQSDKFFKLFITLAEVQTLPADNVVCNFGSRSLDLSVKELKGKNYSLVIKNLAEVIDPSKSHWKVKTDSVVVFLSKIKPITWPTVTMEEKKIKESKAPKFDASASDDPQASMMNMMKQLYQDGDDDMKRQIAKSFAEGRGGKTPDLGL</sequence>
<dbReference type="Pfam" id="PF04969">
    <property type="entry name" value="CS"/>
    <property type="match status" value="1"/>
</dbReference>
<comment type="function">
    <text evidence="9">May be involved in calcium-dependent ubiquitination and subsequent proteasomal degradation of target proteins. Probably serves as a molecular bridge in ubiquitin E3 complexes. Participates in the ubiquitin-mediated degradation of beta-catenin (CTNNB1).</text>
</comment>
<gene>
    <name evidence="13" type="ORF">DGAL_LOCUS11077</name>
</gene>
<dbReference type="CDD" id="cd06468">
    <property type="entry name" value="p23_CacyBP"/>
    <property type="match status" value="1"/>
</dbReference>
<keyword evidence="6" id="KW-0833">Ubl conjugation pathway</keyword>
<evidence type="ECO:0000259" key="12">
    <source>
        <dbReference type="PROSITE" id="PS51203"/>
    </source>
</evidence>
<dbReference type="Proteomes" id="UP000789390">
    <property type="component" value="Unassembled WGS sequence"/>
</dbReference>
<feature type="domain" description="SGS" evidence="11">
    <location>
        <begin position="149"/>
        <end position="226"/>
    </location>
</feature>
<evidence type="ECO:0000259" key="11">
    <source>
        <dbReference type="PROSITE" id="PS51048"/>
    </source>
</evidence>
<dbReference type="FunFam" id="2.60.40.790:FF:000006">
    <property type="entry name" value="calcyclin-binding protein-like"/>
    <property type="match status" value="1"/>
</dbReference>
<dbReference type="GO" id="GO:0044548">
    <property type="term" value="F:S100 protein binding"/>
    <property type="evidence" value="ECO:0007669"/>
    <property type="project" value="InterPro"/>
</dbReference>
<evidence type="ECO:0000256" key="8">
    <source>
        <dbReference type="ARBA" id="ARBA00023242"/>
    </source>
</evidence>
<dbReference type="InterPro" id="IPR037201">
    <property type="entry name" value="CacyBP_N"/>
</dbReference>